<dbReference type="InterPro" id="IPR020850">
    <property type="entry name" value="GED_dom"/>
</dbReference>
<dbReference type="InterPro" id="IPR003130">
    <property type="entry name" value="GED"/>
</dbReference>
<dbReference type="Pfam" id="PF02212">
    <property type="entry name" value="GED"/>
    <property type="match status" value="1"/>
</dbReference>
<dbReference type="SMART" id="SM00302">
    <property type="entry name" value="GED"/>
    <property type="match status" value="1"/>
</dbReference>
<proteinExistence type="predicted"/>
<dbReference type="AlphaFoldDB" id="A0A7S0MMN7"/>
<evidence type="ECO:0000313" key="2">
    <source>
        <dbReference type="EMBL" id="CAD8644354.1"/>
    </source>
</evidence>
<feature type="domain" description="GED" evidence="1">
    <location>
        <begin position="33"/>
        <end position="122"/>
    </location>
</feature>
<dbReference type="GO" id="GO:0048312">
    <property type="term" value="P:intracellular distribution of mitochondria"/>
    <property type="evidence" value="ECO:0007669"/>
    <property type="project" value="TreeGrafter"/>
</dbReference>
<dbReference type="PANTHER" id="PTHR11566:SF21">
    <property type="entry name" value="DYNAMIN RELATED PROTEIN 1, ISOFORM A"/>
    <property type="match status" value="1"/>
</dbReference>
<organism evidence="2">
    <name type="scientific">Cryptomonas curvata</name>
    <dbReference type="NCBI Taxonomy" id="233186"/>
    <lineage>
        <taxon>Eukaryota</taxon>
        <taxon>Cryptophyceae</taxon>
        <taxon>Cryptomonadales</taxon>
        <taxon>Cryptomonadaceae</taxon>
        <taxon>Cryptomonas</taxon>
    </lineage>
</organism>
<dbReference type="GO" id="GO:0005525">
    <property type="term" value="F:GTP binding"/>
    <property type="evidence" value="ECO:0007669"/>
    <property type="project" value="InterPro"/>
</dbReference>
<dbReference type="GO" id="GO:0005737">
    <property type="term" value="C:cytoplasm"/>
    <property type="evidence" value="ECO:0007669"/>
    <property type="project" value="TreeGrafter"/>
</dbReference>
<sequence>MGSFGGFGDALRRTSMLPPSKVTRLSERERLEANVLRQLLEHYFRIVRATVLDAVPKAIMLMMVNTIQENLQERLMQKIYLSEDDEAFGGLTRESEEVRRRRTEVKEQVACLRKAISVMREM</sequence>
<dbReference type="GO" id="GO:0000266">
    <property type="term" value="P:mitochondrial fission"/>
    <property type="evidence" value="ECO:0007669"/>
    <property type="project" value="TreeGrafter"/>
</dbReference>
<dbReference type="GO" id="GO:0005874">
    <property type="term" value="C:microtubule"/>
    <property type="evidence" value="ECO:0007669"/>
    <property type="project" value="TreeGrafter"/>
</dbReference>
<evidence type="ECO:0000259" key="1">
    <source>
        <dbReference type="PROSITE" id="PS51388"/>
    </source>
</evidence>
<dbReference type="EMBL" id="HBEZ01040089">
    <property type="protein sequence ID" value="CAD8644354.1"/>
    <property type="molecule type" value="Transcribed_RNA"/>
</dbReference>
<dbReference type="InterPro" id="IPR022812">
    <property type="entry name" value="Dynamin"/>
</dbReference>
<dbReference type="Gene3D" id="1.20.120.1240">
    <property type="entry name" value="Dynamin, middle domain"/>
    <property type="match status" value="1"/>
</dbReference>
<dbReference type="PROSITE" id="PS51388">
    <property type="entry name" value="GED"/>
    <property type="match status" value="1"/>
</dbReference>
<reference evidence="2" key="1">
    <citation type="submission" date="2021-01" db="EMBL/GenBank/DDBJ databases">
        <authorList>
            <person name="Corre E."/>
            <person name="Pelletier E."/>
            <person name="Niang G."/>
            <person name="Scheremetjew M."/>
            <person name="Finn R."/>
            <person name="Kale V."/>
            <person name="Holt S."/>
            <person name="Cochrane G."/>
            <person name="Meng A."/>
            <person name="Brown T."/>
            <person name="Cohen L."/>
        </authorList>
    </citation>
    <scope>NUCLEOTIDE SEQUENCE</scope>
    <source>
        <strain evidence="2">CCAP979/52</strain>
    </source>
</reference>
<dbReference type="GO" id="GO:0006897">
    <property type="term" value="P:endocytosis"/>
    <property type="evidence" value="ECO:0007669"/>
    <property type="project" value="TreeGrafter"/>
</dbReference>
<dbReference type="GO" id="GO:0003924">
    <property type="term" value="F:GTPase activity"/>
    <property type="evidence" value="ECO:0007669"/>
    <property type="project" value="InterPro"/>
</dbReference>
<dbReference type="GO" id="GO:0008017">
    <property type="term" value="F:microtubule binding"/>
    <property type="evidence" value="ECO:0007669"/>
    <property type="project" value="TreeGrafter"/>
</dbReference>
<dbReference type="GO" id="GO:0016020">
    <property type="term" value="C:membrane"/>
    <property type="evidence" value="ECO:0007669"/>
    <property type="project" value="TreeGrafter"/>
</dbReference>
<gene>
    <name evidence="2" type="ORF">CCUR1050_LOCUS22039</name>
</gene>
<dbReference type="PANTHER" id="PTHR11566">
    <property type="entry name" value="DYNAMIN"/>
    <property type="match status" value="1"/>
</dbReference>
<name>A0A7S0MMN7_9CRYP</name>
<dbReference type="GO" id="GO:0016559">
    <property type="term" value="P:peroxisome fission"/>
    <property type="evidence" value="ECO:0007669"/>
    <property type="project" value="TreeGrafter"/>
</dbReference>
<accession>A0A7S0MMN7</accession>
<protein>
    <recommendedName>
        <fullName evidence="1">GED domain-containing protein</fullName>
    </recommendedName>
</protein>